<sequence>MYERRNTQIEEKTGGQHIPANADLAGLKSPVSNGQTIG</sequence>
<dbReference type="STRING" id="1445510.YC6258_00639"/>
<name>A0A0C5VR17_9GAMM</name>
<gene>
    <name evidence="2" type="ORF">YC6258_00639</name>
</gene>
<protein>
    <submittedName>
        <fullName evidence="2">Uncharacterized protein</fullName>
    </submittedName>
</protein>
<evidence type="ECO:0000313" key="3">
    <source>
        <dbReference type="Proteomes" id="UP000032266"/>
    </source>
</evidence>
<dbReference type="KEGG" id="gsn:YC6258_00639"/>
<accession>A0A0C5VR17</accession>
<reference evidence="2 3" key="1">
    <citation type="submission" date="2014-01" db="EMBL/GenBank/DDBJ databases">
        <title>Full genme sequencing of cellulolytic bacterium Gynuella sunshinyii YC6258T gen. nov., sp. nov.</title>
        <authorList>
            <person name="Khan H."/>
            <person name="Chung E.J."/>
            <person name="Chung Y.R."/>
        </authorList>
    </citation>
    <scope>NUCLEOTIDE SEQUENCE [LARGE SCALE GENOMIC DNA]</scope>
    <source>
        <strain evidence="2 3">YC6258</strain>
    </source>
</reference>
<dbReference type="HOGENOM" id="CLU_3328455_0_0_6"/>
<proteinExistence type="predicted"/>
<feature type="compositionally biased region" description="Basic and acidic residues" evidence="1">
    <location>
        <begin position="1"/>
        <end position="14"/>
    </location>
</feature>
<keyword evidence="3" id="KW-1185">Reference proteome</keyword>
<feature type="region of interest" description="Disordered" evidence="1">
    <location>
        <begin position="1"/>
        <end position="38"/>
    </location>
</feature>
<organism evidence="2 3">
    <name type="scientific">Gynuella sunshinyii YC6258</name>
    <dbReference type="NCBI Taxonomy" id="1445510"/>
    <lineage>
        <taxon>Bacteria</taxon>
        <taxon>Pseudomonadati</taxon>
        <taxon>Pseudomonadota</taxon>
        <taxon>Gammaproteobacteria</taxon>
        <taxon>Oceanospirillales</taxon>
        <taxon>Saccharospirillaceae</taxon>
        <taxon>Gynuella</taxon>
    </lineage>
</organism>
<dbReference type="EMBL" id="CP007142">
    <property type="protein sequence ID" value="AJQ92689.1"/>
    <property type="molecule type" value="Genomic_DNA"/>
</dbReference>
<evidence type="ECO:0000256" key="1">
    <source>
        <dbReference type="SAM" id="MobiDB-lite"/>
    </source>
</evidence>
<evidence type="ECO:0000313" key="2">
    <source>
        <dbReference type="EMBL" id="AJQ92689.1"/>
    </source>
</evidence>
<dbReference type="Proteomes" id="UP000032266">
    <property type="component" value="Chromosome"/>
</dbReference>
<dbReference type="AlphaFoldDB" id="A0A0C5VR17"/>